<accession>A0ABU7N2Q2</accession>
<keyword evidence="1" id="KW-1277">Toxin-antitoxin system</keyword>
<comment type="caution">
    <text evidence="3">The sequence shown here is derived from an EMBL/GenBank/DDBJ whole genome shotgun (WGS) entry which is preliminary data.</text>
</comment>
<proteinExistence type="predicted"/>
<name>A0ABU7N2Q2_PSEVI</name>
<gene>
    <name evidence="3" type="ORF">V2I87_01930</name>
</gene>
<evidence type="ECO:0000256" key="2">
    <source>
        <dbReference type="SAM" id="MobiDB-lite"/>
    </source>
</evidence>
<dbReference type="Proteomes" id="UP001343600">
    <property type="component" value="Unassembled WGS sequence"/>
</dbReference>
<organism evidence="3 4">
    <name type="scientific">Pseudomonas viridiflava</name>
    <name type="common">Phytomonas viridiflava</name>
    <dbReference type="NCBI Taxonomy" id="33069"/>
    <lineage>
        <taxon>Bacteria</taxon>
        <taxon>Pseudomonadati</taxon>
        <taxon>Pseudomonadota</taxon>
        <taxon>Gammaproteobacteria</taxon>
        <taxon>Pseudomonadales</taxon>
        <taxon>Pseudomonadaceae</taxon>
        <taxon>Pseudomonas</taxon>
    </lineage>
</organism>
<feature type="compositionally biased region" description="Polar residues" evidence="2">
    <location>
        <begin position="33"/>
        <end position="42"/>
    </location>
</feature>
<evidence type="ECO:0000313" key="4">
    <source>
        <dbReference type="Proteomes" id="UP001343600"/>
    </source>
</evidence>
<dbReference type="Pfam" id="PF07362">
    <property type="entry name" value="CcdA"/>
    <property type="match status" value="1"/>
</dbReference>
<evidence type="ECO:0000256" key="1">
    <source>
        <dbReference type="ARBA" id="ARBA00022649"/>
    </source>
</evidence>
<feature type="region of interest" description="Disordered" evidence="2">
    <location>
        <begin position="1"/>
        <end position="42"/>
    </location>
</feature>
<keyword evidence="4" id="KW-1185">Reference proteome</keyword>
<protein>
    <submittedName>
        <fullName evidence="3">Type II toxin-antitoxin system CcdA family antitoxin</fullName>
    </submittedName>
</protein>
<dbReference type="InterPro" id="IPR009956">
    <property type="entry name" value="Post-segregation_anti-tox_CcdA"/>
</dbReference>
<reference evidence="3 4" key="1">
    <citation type="submission" date="2024-01" db="EMBL/GenBank/DDBJ databases">
        <title>Characterization of Pseudomonas viridiflava in Georgia, USA.</title>
        <authorList>
            <person name="Zhao M."/>
            <person name="Dutta B."/>
        </authorList>
    </citation>
    <scope>NUCLEOTIDE SEQUENCE [LARGE SCALE GENOMIC DNA]</scope>
    <source>
        <strain evidence="3 4">21GA0539</strain>
    </source>
</reference>
<sequence length="79" mass="8697">MTGPSRIAGNDGDLGSSHATDSPDALPLKIEQQGLQGEGQTREQWLQENRHAMKLYNEYVEKHGGIQRRGAVLLKPLTT</sequence>
<dbReference type="RefSeq" id="WP_330549699.1">
    <property type="nucleotide sequence ID" value="NZ_JAZEIO010000002.1"/>
</dbReference>
<dbReference type="EMBL" id="JAZEIP010000002">
    <property type="protein sequence ID" value="MEE4038841.1"/>
    <property type="molecule type" value="Genomic_DNA"/>
</dbReference>
<evidence type="ECO:0000313" key="3">
    <source>
        <dbReference type="EMBL" id="MEE4038841.1"/>
    </source>
</evidence>